<feature type="domain" description="M23ase beta-sheet core" evidence="4">
    <location>
        <begin position="278"/>
        <end position="372"/>
    </location>
</feature>
<dbReference type="Pfam" id="PF01551">
    <property type="entry name" value="Peptidase_M23"/>
    <property type="match status" value="1"/>
</dbReference>
<dbReference type="SUPFAM" id="SSF51261">
    <property type="entry name" value="Duplicated hybrid motif"/>
    <property type="match status" value="1"/>
</dbReference>
<feature type="domain" description="Peptidoglycan hydrolase PcsB coiled-coil" evidence="5">
    <location>
        <begin position="99"/>
        <end position="168"/>
    </location>
</feature>
<dbReference type="Proteomes" id="UP000461585">
    <property type="component" value="Unassembled WGS sequence"/>
</dbReference>
<dbReference type="EMBL" id="JAAEEH010000018">
    <property type="protein sequence ID" value="NDL67652.1"/>
    <property type="molecule type" value="Genomic_DNA"/>
</dbReference>
<feature type="chain" id="PRO_5031507418" evidence="3">
    <location>
        <begin position="25"/>
        <end position="379"/>
    </location>
</feature>
<dbReference type="FunFam" id="2.70.70.10:FF:000006">
    <property type="entry name" value="M23 family peptidase"/>
    <property type="match status" value="1"/>
</dbReference>
<dbReference type="InterPro" id="IPR050570">
    <property type="entry name" value="Cell_wall_metabolism_enzyme"/>
</dbReference>
<comment type="caution">
    <text evidence="6">The sequence shown here is derived from an EMBL/GenBank/DDBJ whole genome shotgun (WGS) entry which is preliminary data.</text>
</comment>
<organism evidence="6 7">
    <name type="scientific">Anaerotalea alkaliphila</name>
    <dbReference type="NCBI Taxonomy" id="2662126"/>
    <lineage>
        <taxon>Bacteria</taxon>
        <taxon>Bacillati</taxon>
        <taxon>Bacillota</taxon>
        <taxon>Clostridia</taxon>
        <taxon>Eubacteriales</taxon>
        <taxon>Anaerotalea</taxon>
    </lineage>
</organism>
<evidence type="ECO:0000256" key="2">
    <source>
        <dbReference type="SAM" id="Coils"/>
    </source>
</evidence>
<keyword evidence="7" id="KW-1185">Reference proteome</keyword>
<dbReference type="CDD" id="cd12797">
    <property type="entry name" value="M23_peptidase"/>
    <property type="match status" value="1"/>
</dbReference>
<gene>
    <name evidence="6" type="ORF">GXN74_07830</name>
</gene>
<protein>
    <submittedName>
        <fullName evidence="6">Peptidoglycan DD-metalloendopeptidase family protein</fullName>
    </submittedName>
</protein>
<dbReference type="PANTHER" id="PTHR21666:SF270">
    <property type="entry name" value="MUREIN HYDROLASE ACTIVATOR ENVC"/>
    <property type="match status" value="1"/>
</dbReference>
<dbReference type="InterPro" id="IPR011055">
    <property type="entry name" value="Dup_hybrid_motif"/>
</dbReference>
<evidence type="ECO:0000256" key="3">
    <source>
        <dbReference type="SAM" id="SignalP"/>
    </source>
</evidence>
<evidence type="ECO:0000259" key="4">
    <source>
        <dbReference type="Pfam" id="PF01551"/>
    </source>
</evidence>
<dbReference type="InterPro" id="IPR057309">
    <property type="entry name" value="PcsB_CC"/>
</dbReference>
<feature type="signal peptide" evidence="3">
    <location>
        <begin position="1"/>
        <end position="24"/>
    </location>
</feature>
<dbReference type="Gene3D" id="6.10.250.3150">
    <property type="match status" value="1"/>
</dbReference>
<dbReference type="InterPro" id="IPR016047">
    <property type="entry name" value="M23ase_b-sheet_dom"/>
</dbReference>
<evidence type="ECO:0000313" key="6">
    <source>
        <dbReference type="EMBL" id="NDL67652.1"/>
    </source>
</evidence>
<feature type="coiled-coil region" evidence="2">
    <location>
        <begin position="158"/>
        <end position="241"/>
    </location>
</feature>
<dbReference type="GO" id="GO:0004222">
    <property type="term" value="F:metalloendopeptidase activity"/>
    <property type="evidence" value="ECO:0007669"/>
    <property type="project" value="TreeGrafter"/>
</dbReference>
<dbReference type="RefSeq" id="WP_162370380.1">
    <property type="nucleotide sequence ID" value="NZ_JAAEEH010000018.1"/>
</dbReference>
<name>A0A7X5KP76_9FIRM</name>
<keyword evidence="1 3" id="KW-0732">Signal</keyword>
<evidence type="ECO:0000259" key="5">
    <source>
        <dbReference type="Pfam" id="PF24568"/>
    </source>
</evidence>
<reference evidence="6 7" key="1">
    <citation type="submission" date="2020-01" db="EMBL/GenBank/DDBJ databases">
        <title>Anaeroalcalibacter tamaniensis gen. nov., sp. nov., moderately halophilic strictly anaerobic fermenter bacterium from mud volcano of Taman peninsula.</title>
        <authorList>
            <person name="Frolova A."/>
            <person name="Merkel A.Y."/>
            <person name="Slobodkin A.I."/>
        </authorList>
    </citation>
    <scope>NUCLEOTIDE SEQUENCE [LARGE SCALE GENOMIC DNA]</scope>
    <source>
        <strain evidence="6 7">F-3ap</strain>
    </source>
</reference>
<feature type="coiled-coil region" evidence="2">
    <location>
        <begin position="21"/>
        <end position="104"/>
    </location>
</feature>
<sequence>MKKLTGLVLLVLVLAVWGSMTMQAASTIKELEKQQNELKQNIQSGENTVKAIEGQITDINQNINQIESQMHSVSATIGKLDKDLASKEKEVLSNEARIADLEQRQETYYRQARERIQVMYEYGSTEYIEVLLSSQDATDFFTRMEYLNRILEFDSSLFSEMEAVRDELLETKAKIEREQKQLESMKLQQEKERQNMEVLVKAKSSEMRKIEQSKEALLKEIQMWKDEQKSLDTRIKKLIEQSKLTYAGGKVNWPVPGYYTISSPFGKRIHPVHGYESFHTGVDIPAPGGTKIVAVADGKVIYAGTSPAWGKYILINHGSGWVTQYAHCSQMNVKEGDTVKQGQTIGRVGSTGWSTGNHLHYGVQINGVWVNPLNNTKTR</sequence>
<proteinExistence type="predicted"/>
<dbReference type="PANTHER" id="PTHR21666">
    <property type="entry name" value="PEPTIDASE-RELATED"/>
    <property type="match status" value="1"/>
</dbReference>
<keyword evidence="2" id="KW-0175">Coiled coil</keyword>
<dbReference type="AlphaFoldDB" id="A0A7X5KP76"/>
<accession>A0A7X5KP76</accession>
<evidence type="ECO:0000256" key="1">
    <source>
        <dbReference type="ARBA" id="ARBA00022729"/>
    </source>
</evidence>
<evidence type="ECO:0000313" key="7">
    <source>
        <dbReference type="Proteomes" id="UP000461585"/>
    </source>
</evidence>
<dbReference type="Pfam" id="PF24568">
    <property type="entry name" value="CC_PcsB"/>
    <property type="match status" value="1"/>
</dbReference>
<dbReference type="Gene3D" id="2.70.70.10">
    <property type="entry name" value="Glucose Permease (Domain IIA)"/>
    <property type="match status" value="1"/>
</dbReference>